<dbReference type="Pfam" id="PF01420">
    <property type="entry name" value="Methylase_S"/>
    <property type="match status" value="2"/>
</dbReference>
<dbReference type="InterPro" id="IPR000055">
    <property type="entry name" value="Restrct_endonuc_typeI_TRD"/>
</dbReference>
<sequence>MTPQQLKNSILKQAIEGKLVEQRPEEGTAEELYAQIQEEKKKLIAEGKIKKEKPLPGITEEDIPFNIPESWKWVRLNEVVSKEIRRGRSPKYTTKSNTLVFAQKCNSKYEGIRTDLALYLDETTLEKYSEQEFMQDGDIVINSTGGGTMGRVGQYHIKDNKQSFPIVPDSHVTVIRSNNVNIDYLFYFLKSQQNFLEGQGDGSTNQTELKPLILKSLLLPLPPLEEQKRIVAKIEELLPFVDKYEKAYNALEEFNARFPEDMKKSILQQAIEGKLVEQLPEEGTAEELYAQIQEEKKKLIEEGKIKKEKSLPEITDEEKPFDIPESWKWVRLKDIVYNSGQKQPTTEFSYIEINSIDNIHQKLSNTENIIPANKAPSRARKIVKYGDILYATVRPYLHNMCIIDRDFEKEPIASTGFAVMTCIFGVFNKFLFNYLRSPEFDSYANDNENSKGIAYPAINDTRLYKALVPLPPLEEQKRIVAKIEELFPYCDKLK</sequence>
<keyword evidence="4" id="KW-0175">Coiled coil</keyword>
<feature type="coiled-coil region" evidence="4">
    <location>
        <begin position="282"/>
        <end position="309"/>
    </location>
</feature>
<reference evidence="7" key="1">
    <citation type="submission" date="2017-02" db="EMBL/GenBank/DDBJ databases">
        <authorList>
            <person name="Varghese N."/>
            <person name="Submissions S."/>
        </authorList>
    </citation>
    <scope>NUCLEOTIDE SEQUENCE [LARGE SCALE GENOMIC DNA]</scope>
    <source>
        <strain evidence="7">DSM 3072</strain>
    </source>
</reference>
<gene>
    <name evidence="6" type="ORF">SAMN02745213_00265</name>
</gene>
<feature type="domain" description="Type I restriction modification DNA specificity" evidence="5">
    <location>
        <begin position="324"/>
        <end position="487"/>
    </location>
</feature>
<keyword evidence="2" id="KW-0680">Restriction system</keyword>
<evidence type="ECO:0000313" key="7">
    <source>
        <dbReference type="Proteomes" id="UP000242432"/>
    </source>
</evidence>
<dbReference type="GO" id="GO:0009307">
    <property type="term" value="P:DNA restriction-modification system"/>
    <property type="evidence" value="ECO:0007669"/>
    <property type="project" value="UniProtKB-KW"/>
</dbReference>
<accession>A0A1T4UY03</accession>
<dbReference type="PANTHER" id="PTHR43140:SF1">
    <property type="entry name" value="TYPE I RESTRICTION ENZYME ECOKI SPECIFICITY SUBUNIT"/>
    <property type="match status" value="1"/>
</dbReference>
<evidence type="ECO:0000256" key="1">
    <source>
        <dbReference type="ARBA" id="ARBA00010923"/>
    </source>
</evidence>
<evidence type="ECO:0000259" key="5">
    <source>
        <dbReference type="Pfam" id="PF01420"/>
    </source>
</evidence>
<dbReference type="InterPro" id="IPR044946">
    <property type="entry name" value="Restrct_endonuc_typeI_TRD_sf"/>
</dbReference>
<dbReference type="EMBL" id="FUXX01000002">
    <property type="protein sequence ID" value="SKA57609.1"/>
    <property type="molecule type" value="Genomic_DNA"/>
</dbReference>
<dbReference type="InterPro" id="IPR051212">
    <property type="entry name" value="Type-I_RE_S_subunit"/>
</dbReference>
<dbReference type="PANTHER" id="PTHR43140">
    <property type="entry name" value="TYPE-1 RESTRICTION ENZYME ECOKI SPECIFICITY PROTEIN"/>
    <property type="match status" value="1"/>
</dbReference>
<protein>
    <submittedName>
        <fullName evidence="6">Type I restriction enzyme, S subunit</fullName>
    </submittedName>
</protein>
<dbReference type="AlphaFoldDB" id="A0A1T4UY03"/>
<dbReference type="SUPFAM" id="SSF116734">
    <property type="entry name" value="DNA methylase specificity domain"/>
    <property type="match status" value="2"/>
</dbReference>
<evidence type="ECO:0000256" key="4">
    <source>
        <dbReference type="SAM" id="Coils"/>
    </source>
</evidence>
<comment type="similarity">
    <text evidence="1">Belongs to the type-I restriction system S methylase family.</text>
</comment>
<proteinExistence type="inferred from homology"/>
<evidence type="ECO:0000313" key="6">
    <source>
        <dbReference type="EMBL" id="SKA57609.1"/>
    </source>
</evidence>
<dbReference type="Proteomes" id="UP000242432">
    <property type="component" value="Unassembled WGS sequence"/>
</dbReference>
<dbReference type="GO" id="GO:0003677">
    <property type="term" value="F:DNA binding"/>
    <property type="evidence" value="ECO:0007669"/>
    <property type="project" value="UniProtKB-KW"/>
</dbReference>
<organism evidence="6 7">
    <name type="scientific">Succinivibrio dextrinosolvens DSM 3072</name>
    <dbReference type="NCBI Taxonomy" id="1123324"/>
    <lineage>
        <taxon>Bacteria</taxon>
        <taxon>Pseudomonadati</taxon>
        <taxon>Pseudomonadota</taxon>
        <taxon>Gammaproteobacteria</taxon>
        <taxon>Aeromonadales</taxon>
        <taxon>Succinivibrionaceae</taxon>
        <taxon>Succinivibrio</taxon>
    </lineage>
</organism>
<keyword evidence="7" id="KW-1185">Reference proteome</keyword>
<keyword evidence="3" id="KW-0238">DNA-binding</keyword>
<dbReference type="RefSeq" id="WP_078927885.1">
    <property type="nucleotide sequence ID" value="NZ_FUXX01000002.1"/>
</dbReference>
<name>A0A1T4UY03_9GAMM</name>
<evidence type="ECO:0000256" key="2">
    <source>
        <dbReference type="ARBA" id="ARBA00022747"/>
    </source>
</evidence>
<dbReference type="Gene3D" id="3.90.220.20">
    <property type="entry name" value="DNA methylase specificity domains"/>
    <property type="match status" value="2"/>
</dbReference>
<feature type="domain" description="Type I restriction modification DNA specificity" evidence="5">
    <location>
        <begin position="68"/>
        <end position="239"/>
    </location>
</feature>
<evidence type="ECO:0000256" key="3">
    <source>
        <dbReference type="ARBA" id="ARBA00023125"/>
    </source>
</evidence>